<evidence type="ECO:0000313" key="1">
    <source>
        <dbReference type="EMBL" id="KAK2116984.1"/>
    </source>
</evidence>
<proteinExistence type="predicted"/>
<dbReference type="Proteomes" id="UP001266305">
    <property type="component" value="Unassembled WGS sequence"/>
</dbReference>
<gene>
    <name evidence="1" type="ORF">P7K49_003870</name>
</gene>
<reference evidence="1 2" key="1">
    <citation type="submission" date="2023-05" db="EMBL/GenBank/DDBJ databases">
        <title>B98-5 Cell Line De Novo Hybrid Assembly: An Optical Mapping Approach.</title>
        <authorList>
            <person name="Kananen K."/>
            <person name="Auerbach J.A."/>
            <person name="Kautto E."/>
            <person name="Blachly J.S."/>
        </authorList>
    </citation>
    <scope>NUCLEOTIDE SEQUENCE [LARGE SCALE GENOMIC DNA]</scope>
    <source>
        <strain evidence="1">B95-8</strain>
        <tissue evidence="1">Cell line</tissue>
    </source>
</reference>
<comment type="caution">
    <text evidence="1">The sequence shown here is derived from an EMBL/GenBank/DDBJ whole genome shotgun (WGS) entry which is preliminary data.</text>
</comment>
<dbReference type="InterPro" id="IPR023299">
    <property type="entry name" value="ATPase_P-typ_cyto_dom_N"/>
</dbReference>
<keyword evidence="2" id="KW-1185">Reference proteome</keyword>
<dbReference type="EMBL" id="JASSZA010000002">
    <property type="protein sequence ID" value="KAK2116984.1"/>
    <property type="molecule type" value="Genomic_DNA"/>
</dbReference>
<organism evidence="1 2">
    <name type="scientific">Saguinus oedipus</name>
    <name type="common">Cotton-top tamarin</name>
    <name type="synonym">Oedipomidas oedipus</name>
    <dbReference type="NCBI Taxonomy" id="9490"/>
    <lineage>
        <taxon>Eukaryota</taxon>
        <taxon>Metazoa</taxon>
        <taxon>Chordata</taxon>
        <taxon>Craniata</taxon>
        <taxon>Vertebrata</taxon>
        <taxon>Euteleostomi</taxon>
        <taxon>Mammalia</taxon>
        <taxon>Eutheria</taxon>
        <taxon>Euarchontoglires</taxon>
        <taxon>Primates</taxon>
        <taxon>Haplorrhini</taxon>
        <taxon>Platyrrhini</taxon>
        <taxon>Cebidae</taxon>
        <taxon>Callitrichinae</taxon>
        <taxon>Saguinus</taxon>
    </lineage>
</organism>
<dbReference type="Gene3D" id="3.40.1110.10">
    <property type="entry name" value="Calcium-transporting ATPase, cytoplasmic domain N"/>
    <property type="match status" value="1"/>
</dbReference>
<sequence>MENRERSQPPVAFSSSILGHISSLALVQPDKSQQPRKTAFLDQAGMVQGLTGMVQVPPKFPTAFLCGHPPTTTHLKRMQQRGAKERNSLDNGQQWEWSYVKALRKMEKDVTPDKNLLTKVRDAALWLETLKRMSVVVRHPLTGEIIVYTKGADSVIMDLLEDPACGESHLTRVPGTESAIV</sequence>
<accession>A0ABQ9W5S3</accession>
<evidence type="ECO:0000313" key="2">
    <source>
        <dbReference type="Proteomes" id="UP001266305"/>
    </source>
</evidence>
<protein>
    <submittedName>
        <fullName evidence="1">Uncharacterized protein</fullName>
    </submittedName>
</protein>
<name>A0ABQ9W5S3_SAGOE</name>